<dbReference type="GO" id="GO:0030600">
    <property type="term" value="F:feruloyl esterase activity"/>
    <property type="evidence" value="ECO:0007669"/>
    <property type="project" value="UniProtKB-EC"/>
</dbReference>
<comment type="catalytic activity">
    <reaction evidence="6">
        <text>feruloyl-polysaccharide + H2O = ferulate + polysaccharide.</text>
        <dbReference type="EC" id="3.1.1.73"/>
    </reaction>
</comment>
<dbReference type="EMBL" id="ML179275">
    <property type="protein sequence ID" value="THU92545.1"/>
    <property type="molecule type" value="Genomic_DNA"/>
</dbReference>
<protein>
    <recommendedName>
        <fullName evidence="7">Carboxylic ester hydrolase</fullName>
        <ecNumber evidence="7">3.1.1.-</ecNumber>
    </recommendedName>
</protein>
<keyword evidence="1" id="KW-0719">Serine esterase</keyword>
<dbReference type="Pfam" id="PF07519">
    <property type="entry name" value="Tannase"/>
    <property type="match status" value="2"/>
</dbReference>
<dbReference type="PANTHER" id="PTHR33938:SF15">
    <property type="entry name" value="FERULOYL ESTERASE B-RELATED"/>
    <property type="match status" value="1"/>
</dbReference>
<evidence type="ECO:0000256" key="4">
    <source>
        <dbReference type="ARBA" id="ARBA00022801"/>
    </source>
</evidence>
<gene>
    <name evidence="8" type="ORF">K435DRAFT_862343</name>
</gene>
<keyword evidence="9" id="KW-1185">Reference proteome</keyword>
<keyword evidence="3" id="KW-0732">Signal</keyword>
<dbReference type="InterPro" id="IPR011118">
    <property type="entry name" value="Tannase/feruloyl_esterase"/>
</dbReference>
<evidence type="ECO:0000256" key="1">
    <source>
        <dbReference type="ARBA" id="ARBA00022487"/>
    </source>
</evidence>
<accession>A0A4V4HEW1</accession>
<reference evidence="8 9" key="1">
    <citation type="journal article" date="2019" name="Nat. Ecol. Evol.">
        <title>Megaphylogeny resolves global patterns of mushroom evolution.</title>
        <authorList>
            <person name="Varga T."/>
            <person name="Krizsan K."/>
            <person name="Foldi C."/>
            <person name="Dima B."/>
            <person name="Sanchez-Garcia M."/>
            <person name="Sanchez-Ramirez S."/>
            <person name="Szollosi G.J."/>
            <person name="Szarkandi J.G."/>
            <person name="Papp V."/>
            <person name="Albert L."/>
            <person name="Andreopoulos W."/>
            <person name="Angelini C."/>
            <person name="Antonin V."/>
            <person name="Barry K.W."/>
            <person name="Bougher N.L."/>
            <person name="Buchanan P."/>
            <person name="Buyck B."/>
            <person name="Bense V."/>
            <person name="Catcheside P."/>
            <person name="Chovatia M."/>
            <person name="Cooper J."/>
            <person name="Damon W."/>
            <person name="Desjardin D."/>
            <person name="Finy P."/>
            <person name="Geml J."/>
            <person name="Haridas S."/>
            <person name="Hughes K."/>
            <person name="Justo A."/>
            <person name="Karasinski D."/>
            <person name="Kautmanova I."/>
            <person name="Kiss B."/>
            <person name="Kocsube S."/>
            <person name="Kotiranta H."/>
            <person name="LaButti K.M."/>
            <person name="Lechner B.E."/>
            <person name="Liimatainen K."/>
            <person name="Lipzen A."/>
            <person name="Lukacs Z."/>
            <person name="Mihaltcheva S."/>
            <person name="Morgado L.N."/>
            <person name="Niskanen T."/>
            <person name="Noordeloos M.E."/>
            <person name="Ohm R.A."/>
            <person name="Ortiz-Santana B."/>
            <person name="Ovrebo C."/>
            <person name="Racz N."/>
            <person name="Riley R."/>
            <person name="Savchenko A."/>
            <person name="Shiryaev A."/>
            <person name="Soop K."/>
            <person name="Spirin V."/>
            <person name="Szebenyi C."/>
            <person name="Tomsovsky M."/>
            <person name="Tulloss R.E."/>
            <person name="Uehling J."/>
            <person name="Grigoriev I.V."/>
            <person name="Vagvolgyi C."/>
            <person name="Papp T."/>
            <person name="Martin F.M."/>
            <person name="Miettinen O."/>
            <person name="Hibbett D.S."/>
            <person name="Nagy L.G."/>
        </authorList>
    </citation>
    <scope>NUCLEOTIDE SEQUENCE [LARGE SCALE GENOMIC DNA]</scope>
    <source>
        <strain evidence="8 9">CBS 962.96</strain>
    </source>
</reference>
<evidence type="ECO:0000256" key="5">
    <source>
        <dbReference type="ARBA" id="ARBA00023157"/>
    </source>
</evidence>
<organism evidence="8 9">
    <name type="scientific">Dendrothele bispora (strain CBS 962.96)</name>
    <dbReference type="NCBI Taxonomy" id="1314807"/>
    <lineage>
        <taxon>Eukaryota</taxon>
        <taxon>Fungi</taxon>
        <taxon>Dikarya</taxon>
        <taxon>Basidiomycota</taxon>
        <taxon>Agaricomycotina</taxon>
        <taxon>Agaricomycetes</taxon>
        <taxon>Agaricomycetidae</taxon>
        <taxon>Agaricales</taxon>
        <taxon>Agaricales incertae sedis</taxon>
        <taxon>Dendrothele</taxon>
    </lineage>
</organism>
<name>A0A4V4HEW1_DENBC</name>
<evidence type="ECO:0000313" key="9">
    <source>
        <dbReference type="Proteomes" id="UP000297245"/>
    </source>
</evidence>
<comment type="similarity">
    <text evidence="7">Belongs to the tannase family.</text>
</comment>
<proteinExistence type="inferred from homology"/>
<sequence length="318" mass="35206">MFVATSEWSAISLEAWFLRNWTGRFLSTENGGLSGCIQYEDLAYTAALGFATVGANNGHNGTSGAPFLDNLDVFEDFSFRYMHTGVVVGKNPTKTFYGSPYTKSYYLGCSTGGRQGLKSVQDFPEDFDGVVAGKYQSDEYDVYYGGSSWDDQEHIQIEGQFAYPRMQPGSEDVPFYYNGAPSTYTSDWFRYVVYNDPNFDVTTLSDKVVLIRISGMHHCSGGPGAWEIGQTLAGSGGNSNYLMDLDLESNVLMAMVRWVEEGIAPETVLGTKIMNDTVANGVQFLRAHCRYPLRNTYDGVGDPTKKESWNCLEVDSDS</sequence>
<evidence type="ECO:0000256" key="7">
    <source>
        <dbReference type="RuleBase" id="RU361238"/>
    </source>
</evidence>
<keyword evidence="4 7" id="KW-0378">Hydrolase</keyword>
<dbReference type="GO" id="GO:0045493">
    <property type="term" value="P:xylan catabolic process"/>
    <property type="evidence" value="ECO:0007669"/>
    <property type="project" value="UniProtKB-KW"/>
</dbReference>
<dbReference type="PANTHER" id="PTHR33938">
    <property type="entry name" value="FERULOYL ESTERASE B-RELATED"/>
    <property type="match status" value="1"/>
</dbReference>
<dbReference type="EC" id="3.1.1.-" evidence="7"/>
<evidence type="ECO:0000256" key="2">
    <source>
        <dbReference type="ARBA" id="ARBA00022651"/>
    </source>
</evidence>
<keyword evidence="5" id="KW-1015">Disulfide bond</keyword>
<dbReference type="Proteomes" id="UP000297245">
    <property type="component" value="Unassembled WGS sequence"/>
</dbReference>
<evidence type="ECO:0000256" key="3">
    <source>
        <dbReference type="ARBA" id="ARBA00022729"/>
    </source>
</evidence>
<dbReference type="OrthoDB" id="3039123at2759"/>
<keyword evidence="2" id="KW-0858">Xylan degradation</keyword>
<evidence type="ECO:0000313" key="8">
    <source>
        <dbReference type="EMBL" id="THU92545.1"/>
    </source>
</evidence>
<evidence type="ECO:0000256" key="6">
    <source>
        <dbReference type="ARBA" id="ARBA00034075"/>
    </source>
</evidence>
<keyword evidence="2" id="KW-0119">Carbohydrate metabolism</keyword>
<keyword evidence="2" id="KW-0624">Polysaccharide degradation</keyword>
<dbReference type="AlphaFoldDB" id="A0A4V4HEW1"/>